<evidence type="ECO:0000256" key="8">
    <source>
        <dbReference type="SAM" id="SignalP"/>
    </source>
</evidence>
<evidence type="ECO:0000256" key="5">
    <source>
        <dbReference type="ARBA" id="ARBA00023288"/>
    </source>
</evidence>
<feature type="lipid moiety-binding region" description="S-diacylglycerol cysteine" evidence="7">
    <location>
        <position position="20"/>
    </location>
</feature>
<comment type="subcellular location">
    <subcellularLocation>
        <location evidence="1">Membrane</location>
        <topology evidence="1">Lipid-anchor</topology>
    </subcellularLocation>
</comment>
<dbReference type="Proteomes" id="UP000823896">
    <property type="component" value="Unassembled WGS sequence"/>
</dbReference>
<evidence type="ECO:0000256" key="2">
    <source>
        <dbReference type="ARBA" id="ARBA00022729"/>
    </source>
</evidence>
<reference evidence="9" key="2">
    <citation type="submission" date="2021-04" db="EMBL/GenBank/DDBJ databases">
        <authorList>
            <person name="Gilroy R."/>
        </authorList>
    </citation>
    <scope>NUCLEOTIDE SEQUENCE</scope>
    <source>
        <strain evidence="9">CHK187-11901</strain>
    </source>
</reference>
<keyword evidence="2 8" id="KW-0732">Signal</keyword>
<evidence type="ECO:0000313" key="10">
    <source>
        <dbReference type="Proteomes" id="UP000823896"/>
    </source>
</evidence>
<sequence length="271" mass="29030">MKKLLNGALALTLCAVLSGCGSSSGDDKTLTIGASITPHAEIIKNIQPDLEELGYTVEIVEFSDYNKPNQALADGQLDANYFQHNQYLAEWNEKSGTDLVSAGDVHFEPMGIYSQNHDSLDELEEGQKLTISIPNDPTNGGRALQLLAASGIIVLDGDKGISATPKDIVDGPYDVEIVEMAAESIPVNLADVDFGVANGNNALNANVLDRLITSEDAGGVAQQFANCVAVRNGEQDSQKIQDLMKVLKSQKTIDFINAQYDGIVVPFFEAE</sequence>
<comment type="caution">
    <text evidence="9">The sequence shown here is derived from an EMBL/GenBank/DDBJ whole genome shotgun (WGS) entry which is preliminary data.</text>
</comment>
<keyword evidence="3" id="KW-0472">Membrane</keyword>
<keyword evidence="5 6" id="KW-0449">Lipoprotein</keyword>
<evidence type="ECO:0000256" key="6">
    <source>
        <dbReference type="PIRNR" id="PIRNR002854"/>
    </source>
</evidence>
<keyword evidence="4" id="KW-0564">Palmitate</keyword>
<gene>
    <name evidence="9" type="ORF">H9702_01345</name>
</gene>
<dbReference type="InterPro" id="IPR004872">
    <property type="entry name" value="Lipoprotein_NlpA"/>
</dbReference>
<dbReference type="SUPFAM" id="SSF53850">
    <property type="entry name" value="Periplasmic binding protein-like II"/>
    <property type="match status" value="1"/>
</dbReference>
<dbReference type="Pfam" id="PF03180">
    <property type="entry name" value="Lipoprotein_9"/>
    <property type="match status" value="1"/>
</dbReference>
<dbReference type="PANTHER" id="PTHR30429">
    <property type="entry name" value="D-METHIONINE-BINDING LIPOPROTEIN METQ"/>
    <property type="match status" value="1"/>
</dbReference>
<evidence type="ECO:0000256" key="7">
    <source>
        <dbReference type="PIRSR" id="PIRSR002854-1"/>
    </source>
</evidence>
<evidence type="ECO:0000313" key="9">
    <source>
        <dbReference type="EMBL" id="HJC35760.1"/>
    </source>
</evidence>
<accession>A0A9D2SVV8</accession>
<evidence type="ECO:0000256" key="4">
    <source>
        <dbReference type="ARBA" id="ARBA00023139"/>
    </source>
</evidence>
<dbReference type="GO" id="GO:0016020">
    <property type="term" value="C:membrane"/>
    <property type="evidence" value="ECO:0007669"/>
    <property type="project" value="UniProtKB-SubCell"/>
</dbReference>
<proteinExistence type="inferred from homology"/>
<dbReference type="Gene3D" id="3.40.190.10">
    <property type="entry name" value="Periplasmic binding protein-like II"/>
    <property type="match status" value="2"/>
</dbReference>
<dbReference type="PANTHER" id="PTHR30429:SF0">
    <property type="entry name" value="METHIONINE-BINDING LIPOPROTEIN METQ"/>
    <property type="match status" value="1"/>
</dbReference>
<dbReference type="PROSITE" id="PS51257">
    <property type="entry name" value="PROKAR_LIPOPROTEIN"/>
    <property type="match status" value="1"/>
</dbReference>
<organism evidence="9 10">
    <name type="scientific">Candidatus Merdibacter merdavium</name>
    <dbReference type="NCBI Taxonomy" id="2838692"/>
    <lineage>
        <taxon>Bacteria</taxon>
        <taxon>Bacillati</taxon>
        <taxon>Bacillota</taxon>
        <taxon>Erysipelotrichia</taxon>
        <taxon>Erysipelotrichales</taxon>
        <taxon>Erysipelotrichaceae</taxon>
        <taxon>Merdibacter</taxon>
    </lineage>
</organism>
<dbReference type="EMBL" id="DWWM01000006">
    <property type="protein sequence ID" value="HJC35760.1"/>
    <property type="molecule type" value="Genomic_DNA"/>
</dbReference>
<dbReference type="AlphaFoldDB" id="A0A9D2SVV8"/>
<reference evidence="9" key="1">
    <citation type="journal article" date="2021" name="PeerJ">
        <title>Extensive microbial diversity within the chicken gut microbiome revealed by metagenomics and culture.</title>
        <authorList>
            <person name="Gilroy R."/>
            <person name="Ravi A."/>
            <person name="Getino M."/>
            <person name="Pursley I."/>
            <person name="Horton D.L."/>
            <person name="Alikhan N.F."/>
            <person name="Baker D."/>
            <person name="Gharbi K."/>
            <person name="Hall N."/>
            <person name="Watson M."/>
            <person name="Adriaenssens E.M."/>
            <person name="Foster-Nyarko E."/>
            <person name="Jarju S."/>
            <person name="Secka A."/>
            <person name="Antonio M."/>
            <person name="Oren A."/>
            <person name="Chaudhuri R.R."/>
            <person name="La Ragione R."/>
            <person name="Hildebrand F."/>
            <person name="Pallen M.J."/>
        </authorList>
    </citation>
    <scope>NUCLEOTIDE SEQUENCE</scope>
    <source>
        <strain evidence="9">CHK187-11901</strain>
    </source>
</reference>
<feature type="signal peptide" evidence="8">
    <location>
        <begin position="1"/>
        <end position="25"/>
    </location>
</feature>
<protein>
    <recommendedName>
        <fullName evidence="6">Lipoprotein</fullName>
    </recommendedName>
</protein>
<evidence type="ECO:0000256" key="3">
    <source>
        <dbReference type="ARBA" id="ARBA00023136"/>
    </source>
</evidence>
<comment type="similarity">
    <text evidence="6">Belongs to the nlpA lipoprotein family.</text>
</comment>
<name>A0A9D2SVV8_9FIRM</name>
<evidence type="ECO:0000256" key="1">
    <source>
        <dbReference type="ARBA" id="ARBA00004635"/>
    </source>
</evidence>
<dbReference type="PIRSF" id="PIRSF002854">
    <property type="entry name" value="MetQ"/>
    <property type="match status" value="1"/>
</dbReference>
<feature type="chain" id="PRO_5038395516" description="Lipoprotein" evidence="8">
    <location>
        <begin position="26"/>
        <end position="271"/>
    </location>
</feature>